<dbReference type="GO" id="GO:0016787">
    <property type="term" value="F:hydrolase activity"/>
    <property type="evidence" value="ECO:0007669"/>
    <property type="project" value="UniProtKB-UniRule"/>
</dbReference>
<keyword evidence="2 4" id="KW-0442">Lipid degradation</keyword>
<dbReference type="Proteomes" id="UP000662904">
    <property type="component" value="Chromosome"/>
</dbReference>
<sequence length="300" mass="32853">MAIGIGKRSFGLALSGGSLRGAAHIGVLQVMTEHGIYPDYIAGSSIGSLIGALYATGRDFSGNARNLEVKGYHDILDWNFDVCSLFSMGLKILFLSSIKKFLPKGLIKGNKIEYMLTKIFGKNGFNKCRIPLYITATDINTGELVVFTSSKYKHKKMGKNTVIYTDVSLPEAIRASISIPGIFVPKKIKGRALVDGGVKNNVPVDILFYQGADVIAAVDLGFASQKDDQIDSIIEVLLQTSDIMAQELSDMRTSRYADLVIRPGITDMKLTDFHKIPYCIKKGREVGIQAVPELKRLLNI</sequence>
<comment type="caution">
    <text evidence="4">Lacks conserved residue(s) required for the propagation of feature annotation.</text>
</comment>
<gene>
    <name evidence="6" type="ORF">H0A61_01274</name>
</gene>
<evidence type="ECO:0000259" key="5">
    <source>
        <dbReference type="PROSITE" id="PS51635"/>
    </source>
</evidence>
<dbReference type="InterPro" id="IPR050301">
    <property type="entry name" value="NTE"/>
</dbReference>
<reference evidence="6" key="1">
    <citation type="submission" date="2020-07" db="EMBL/GenBank/DDBJ databases">
        <title>Koleobacter methoxysyntrophicus gen. nov., sp. nov., a novel anaerobic bacterium isolated from deep subsurface oil field and proposal of Koleobacterales ord. nov. in the phylum Firmicutes.</title>
        <authorList>
            <person name="Sakamoto S."/>
            <person name="Tamaki H."/>
        </authorList>
    </citation>
    <scope>NUCLEOTIDE SEQUENCE</scope>
    <source>
        <strain evidence="6">NRmbB1</strain>
    </source>
</reference>
<accession>A0A8A0RKG4</accession>
<dbReference type="KEGG" id="kme:H0A61_01274"/>
<dbReference type="PROSITE" id="PS51635">
    <property type="entry name" value="PNPLA"/>
    <property type="match status" value="1"/>
</dbReference>
<feature type="domain" description="PNPLA" evidence="5">
    <location>
        <begin position="12"/>
        <end position="208"/>
    </location>
</feature>
<feature type="short sequence motif" description="GXSXG" evidence="4">
    <location>
        <begin position="43"/>
        <end position="47"/>
    </location>
</feature>
<feature type="active site" description="Proton acceptor" evidence="4">
    <location>
        <position position="195"/>
    </location>
</feature>
<keyword evidence="3 4" id="KW-0443">Lipid metabolism</keyword>
<dbReference type="PANTHER" id="PTHR14226:SF29">
    <property type="entry name" value="NEUROPATHY TARGET ESTERASE SWS"/>
    <property type="match status" value="1"/>
</dbReference>
<dbReference type="CDD" id="cd07205">
    <property type="entry name" value="Pat_PNPLA6_PNPLA7_NTE1_like"/>
    <property type="match status" value="1"/>
</dbReference>
<organism evidence="6 7">
    <name type="scientific">Koleobacter methoxysyntrophicus</name>
    <dbReference type="NCBI Taxonomy" id="2751313"/>
    <lineage>
        <taxon>Bacteria</taxon>
        <taxon>Bacillati</taxon>
        <taxon>Bacillota</taxon>
        <taxon>Clostridia</taxon>
        <taxon>Koleobacterales</taxon>
        <taxon>Koleobacteraceae</taxon>
        <taxon>Koleobacter</taxon>
    </lineage>
</organism>
<dbReference type="PANTHER" id="PTHR14226">
    <property type="entry name" value="NEUROPATHY TARGET ESTERASE/SWISS CHEESE D.MELANOGASTER"/>
    <property type="match status" value="1"/>
</dbReference>
<dbReference type="EMBL" id="CP059066">
    <property type="protein sequence ID" value="QSQ08921.1"/>
    <property type="molecule type" value="Genomic_DNA"/>
</dbReference>
<keyword evidence="7" id="KW-1185">Reference proteome</keyword>
<evidence type="ECO:0000256" key="4">
    <source>
        <dbReference type="PROSITE-ProRule" id="PRU01161"/>
    </source>
</evidence>
<dbReference type="InterPro" id="IPR002641">
    <property type="entry name" value="PNPLA_dom"/>
</dbReference>
<feature type="active site" description="Nucleophile" evidence="4">
    <location>
        <position position="45"/>
    </location>
</feature>
<evidence type="ECO:0000313" key="7">
    <source>
        <dbReference type="Proteomes" id="UP000662904"/>
    </source>
</evidence>
<dbReference type="AlphaFoldDB" id="A0A8A0RKG4"/>
<proteinExistence type="predicted"/>
<feature type="short sequence motif" description="DGA/G" evidence="4">
    <location>
        <begin position="195"/>
        <end position="197"/>
    </location>
</feature>
<name>A0A8A0RKG4_9FIRM</name>
<dbReference type="GO" id="GO:0016042">
    <property type="term" value="P:lipid catabolic process"/>
    <property type="evidence" value="ECO:0007669"/>
    <property type="project" value="UniProtKB-UniRule"/>
</dbReference>
<dbReference type="SUPFAM" id="SSF52151">
    <property type="entry name" value="FabD/lysophospholipase-like"/>
    <property type="match status" value="1"/>
</dbReference>
<protein>
    <submittedName>
        <fullName evidence="6">Putative NTE family protein</fullName>
    </submittedName>
</protein>
<dbReference type="Gene3D" id="3.40.1090.10">
    <property type="entry name" value="Cytosolic phospholipase A2 catalytic domain"/>
    <property type="match status" value="1"/>
</dbReference>
<evidence type="ECO:0000313" key="6">
    <source>
        <dbReference type="EMBL" id="QSQ08921.1"/>
    </source>
</evidence>
<dbReference type="Pfam" id="PF01734">
    <property type="entry name" value="Patatin"/>
    <property type="match status" value="1"/>
</dbReference>
<dbReference type="RefSeq" id="WP_206709120.1">
    <property type="nucleotide sequence ID" value="NZ_CP059066.1"/>
</dbReference>
<keyword evidence="1 4" id="KW-0378">Hydrolase</keyword>
<evidence type="ECO:0000256" key="3">
    <source>
        <dbReference type="ARBA" id="ARBA00023098"/>
    </source>
</evidence>
<dbReference type="InterPro" id="IPR016035">
    <property type="entry name" value="Acyl_Trfase/lysoPLipase"/>
</dbReference>
<evidence type="ECO:0000256" key="2">
    <source>
        <dbReference type="ARBA" id="ARBA00022963"/>
    </source>
</evidence>
<evidence type="ECO:0000256" key="1">
    <source>
        <dbReference type="ARBA" id="ARBA00022801"/>
    </source>
</evidence>